<accession>A0ABV3JQM2</accession>
<organism evidence="1 2">
    <name type="scientific">Streptomyces orinoci</name>
    <name type="common">Streptoverticillium orinoci</name>
    <dbReference type="NCBI Taxonomy" id="67339"/>
    <lineage>
        <taxon>Bacteria</taxon>
        <taxon>Bacillati</taxon>
        <taxon>Actinomycetota</taxon>
        <taxon>Actinomycetes</taxon>
        <taxon>Kitasatosporales</taxon>
        <taxon>Streptomycetaceae</taxon>
        <taxon>Streptomyces</taxon>
    </lineage>
</organism>
<protein>
    <submittedName>
        <fullName evidence="1">Uncharacterized protein</fullName>
    </submittedName>
</protein>
<name>A0ABV3JQM2_STRON</name>
<evidence type="ECO:0000313" key="2">
    <source>
        <dbReference type="Proteomes" id="UP001552594"/>
    </source>
</evidence>
<sequence>MADITFEIVDEQVSSLEAIGVEEGCSTSTSTSSLDISEVEFE</sequence>
<comment type="caution">
    <text evidence="1">The sequence shown here is derived from an EMBL/GenBank/DDBJ whole genome shotgun (WGS) entry which is preliminary data.</text>
</comment>
<gene>
    <name evidence="1" type="ORF">AB0L16_01695</name>
</gene>
<dbReference type="Proteomes" id="UP001552594">
    <property type="component" value="Unassembled WGS sequence"/>
</dbReference>
<evidence type="ECO:0000313" key="1">
    <source>
        <dbReference type="EMBL" id="MEV5505179.1"/>
    </source>
</evidence>
<reference evidence="1 2" key="1">
    <citation type="submission" date="2024-06" db="EMBL/GenBank/DDBJ databases">
        <title>The Natural Products Discovery Center: Release of the First 8490 Sequenced Strains for Exploring Actinobacteria Biosynthetic Diversity.</title>
        <authorList>
            <person name="Kalkreuter E."/>
            <person name="Kautsar S.A."/>
            <person name="Yang D."/>
            <person name="Bader C.D."/>
            <person name="Teijaro C.N."/>
            <person name="Fluegel L."/>
            <person name="Davis C.M."/>
            <person name="Simpson J.R."/>
            <person name="Lauterbach L."/>
            <person name="Steele A.D."/>
            <person name="Gui C."/>
            <person name="Meng S."/>
            <person name="Li G."/>
            <person name="Viehrig K."/>
            <person name="Ye F."/>
            <person name="Su P."/>
            <person name="Kiefer A.F."/>
            <person name="Nichols A."/>
            <person name="Cepeda A.J."/>
            <person name="Yan W."/>
            <person name="Fan B."/>
            <person name="Jiang Y."/>
            <person name="Adhikari A."/>
            <person name="Zheng C.-J."/>
            <person name="Schuster L."/>
            <person name="Cowan T.M."/>
            <person name="Smanski M.J."/>
            <person name="Chevrette M.G."/>
            <person name="De Carvalho L.P.S."/>
            <person name="Shen B."/>
        </authorList>
    </citation>
    <scope>NUCLEOTIDE SEQUENCE [LARGE SCALE GENOMIC DNA]</scope>
    <source>
        <strain evidence="1 2">NPDC052347</strain>
    </source>
</reference>
<dbReference type="EMBL" id="JBFAUK010000001">
    <property type="protein sequence ID" value="MEV5505179.1"/>
    <property type="molecule type" value="Genomic_DNA"/>
</dbReference>
<proteinExistence type="predicted"/>
<dbReference type="RefSeq" id="WP_277751827.1">
    <property type="nucleotide sequence ID" value="NZ_JBFAUK010000001.1"/>
</dbReference>
<keyword evidence="2" id="KW-1185">Reference proteome</keyword>